<evidence type="ECO:0000313" key="7">
    <source>
        <dbReference type="EMBL" id="GCC46819.1"/>
    </source>
</evidence>
<dbReference type="EMBL" id="BEZZ01199950">
    <property type="protein sequence ID" value="GCC46819.1"/>
    <property type="molecule type" value="Genomic_DNA"/>
</dbReference>
<sequence length="67" mass="7719">MWRSGVNISTATVASGSDDWLLKWALLLIPVSTFSLGTWQVQRRKWKLQLIKDLQERTRSEPLPLPV</sequence>
<dbReference type="Proteomes" id="UP000287033">
    <property type="component" value="Unassembled WGS sequence"/>
</dbReference>
<dbReference type="AlphaFoldDB" id="A0A401TW04"/>
<dbReference type="Pfam" id="PF02104">
    <property type="entry name" value="SURF1"/>
    <property type="match status" value="1"/>
</dbReference>
<evidence type="ECO:0000256" key="3">
    <source>
        <dbReference type="ARBA" id="ARBA00022692"/>
    </source>
</evidence>
<dbReference type="GO" id="GO:0005743">
    <property type="term" value="C:mitochondrial inner membrane"/>
    <property type="evidence" value="ECO:0007669"/>
    <property type="project" value="UniProtKB-SubCell"/>
</dbReference>
<dbReference type="STRING" id="137246.A0A401TW04"/>
<evidence type="ECO:0000256" key="1">
    <source>
        <dbReference type="ARBA" id="ARBA00004370"/>
    </source>
</evidence>
<proteinExistence type="inferred from homology"/>
<keyword evidence="8" id="KW-1185">Reference proteome</keyword>
<dbReference type="PANTHER" id="PTHR23427">
    <property type="entry name" value="SURFEIT LOCUS PROTEIN"/>
    <property type="match status" value="1"/>
</dbReference>
<comment type="function">
    <text evidence="6">Probably involved in the biogenesis of the COX complex.</text>
</comment>
<comment type="caution">
    <text evidence="7">The sequence shown here is derived from an EMBL/GenBank/DDBJ whole genome shotgun (WGS) entry which is preliminary data.</text>
</comment>
<evidence type="ECO:0000256" key="6">
    <source>
        <dbReference type="RuleBase" id="RU363076"/>
    </source>
</evidence>
<dbReference type="PANTHER" id="PTHR23427:SF2">
    <property type="entry name" value="SURFEIT LOCUS PROTEIN 1"/>
    <property type="match status" value="1"/>
</dbReference>
<dbReference type="InterPro" id="IPR045214">
    <property type="entry name" value="Surf1/Surf4"/>
</dbReference>
<keyword evidence="6" id="KW-0999">Mitochondrion inner membrane</keyword>
<keyword evidence="5 6" id="KW-0472">Membrane</keyword>
<dbReference type="GO" id="GO:0033617">
    <property type="term" value="P:mitochondrial respiratory chain complex IV assembly"/>
    <property type="evidence" value="ECO:0007669"/>
    <property type="project" value="TreeGrafter"/>
</dbReference>
<organism evidence="7 8">
    <name type="scientific">Chiloscyllium punctatum</name>
    <name type="common">Brownbanded bambooshark</name>
    <name type="synonym">Hemiscyllium punctatum</name>
    <dbReference type="NCBI Taxonomy" id="137246"/>
    <lineage>
        <taxon>Eukaryota</taxon>
        <taxon>Metazoa</taxon>
        <taxon>Chordata</taxon>
        <taxon>Craniata</taxon>
        <taxon>Vertebrata</taxon>
        <taxon>Chondrichthyes</taxon>
        <taxon>Elasmobranchii</taxon>
        <taxon>Galeomorphii</taxon>
        <taxon>Galeoidea</taxon>
        <taxon>Orectolobiformes</taxon>
        <taxon>Hemiscylliidae</taxon>
        <taxon>Chiloscyllium</taxon>
    </lineage>
</organism>
<comment type="subcellular location">
    <subcellularLocation>
        <location evidence="1">Membrane</location>
    </subcellularLocation>
    <subcellularLocation>
        <location evidence="6">Mitochondrion inner membrane</location>
        <topology evidence="6">Multi-pass membrane protein</topology>
    </subcellularLocation>
</comment>
<comment type="similarity">
    <text evidence="2 6">Belongs to the SURF1 family.</text>
</comment>
<dbReference type="InterPro" id="IPR002994">
    <property type="entry name" value="Surf1/Shy1"/>
</dbReference>
<comment type="caution">
    <text evidence="6">Lacks conserved residue(s) required for the propagation of feature annotation.</text>
</comment>
<dbReference type="PROSITE" id="PS50895">
    <property type="entry name" value="SURF1"/>
    <property type="match status" value="1"/>
</dbReference>
<feature type="transmembrane region" description="Helical" evidence="6">
    <location>
        <begin position="20"/>
        <end position="39"/>
    </location>
</feature>
<feature type="non-terminal residue" evidence="7">
    <location>
        <position position="67"/>
    </location>
</feature>
<evidence type="ECO:0000313" key="8">
    <source>
        <dbReference type="Proteomes" id="UP000287033"/>
    </source>
</evidence>
<keyword evidence="3 6" id="KW-0812">Transmembrane</keyword>
<name>A0A401TW04_CHIPU</name>
<gene>
    <name evidence="7" type="ORF">chiPu_0031066</name>
</gene>
<dbReference type="OrthoDB" id="10040024at2759"/>
<protein>
    <recommendedName>
        <fullName evidence="6">SURF1-like protein</fullName>
    </recommendedName>
</protein>
<evidence type="ECO:0000256" key="2">
    <source>
        <dbReference type="ARBA" id="ARBA00007165"/>
    </source>
</evidence>
<keyword evidence="4 6" id="KW-1133">Transmembrane helix</keyword>
<reference evidence="7 8" key="1">
    <citation type="journal article" date="2018" name="Nat. Ecol. Evol.">
        <title>Shark genomes provide insights into elasmobranch evolution and the origin of vertebrates.</title>
        <authorList>
            <person name="Hara Y"/>
            <person name="Yamaguchi K"/>
            <person name="Onimaru K"/>
            <person name="Kadota M"/>
            <person name="Koyanagi M"/>
            <person name="Keeley SD"/>
            <person name="Tatsumi K"/>
            <person name="Tanaka K"/>
            <person name="Motone F"/>
            <person name="Kageyama Y"/>
            <person name="Nozu R"/>
            <person name="Adachi N"/>
            <person name="Nishimura O"/>
            <person name="Nakagawa R"/>
            <person name="Tanegashima C"/>
            <person name="Kiyatake I"/>
            <person name="Matsumoto R"/>
            <person name="Murakumo K"/>
            <person name="Nishida K"/>
            <person name="Terakita A"/>
            <person name="Kuratani S"/>
            <person name="Sato K"/>
            <person name="Hyodo S Kuraku.S."/>
        </authorList>
    </citation>
    <scope>NUCLEOTIDE SEQUENCE [LARGE SCALE GENOMIC DNA]</scope>
</reference>
<keyword evidence="6" id="KW-0496">Mitochondrion</keyword>
<accession>A0A401TW04</accession>
<evidence type="ECO:0000256" key="5">
    <source>
        <dbReference type="ARBA" id="ARBA00023136"/>
    </source>
</evidence>
<evidence type="ECO:0000256" key="4">
    <source>
        <dbReference type="ARBA" id="ARBA00022989"/>
    </source>
</evidence>